<accession>A0A1E8PM65</accession>
<dbReference type="Proteomes" id="UP000092634">
    <property type="component" value="Unassembled WGS sequence"/>
</dbReference>
<dbReference type="SUPFAM" id="SSF69349">
    <property type="entry name" value="Phage fibre proteins"/>
    <property type="match status" value="1"/>
</dbReference>
<dbReference type="Gene3D" id="3.55.50.10">
    <property type="entry name" value="Baseplate protein-like domains"/>
    <property type="match status" value="1"/>
</dbReference>
<dbReference type="Gene3D" id="2.30.110.50">
    <property type="match status" value="1"/>
</dbReference>
<evidence type="ECO:0000259" key="5">
    <source>
        <dbReference type="Pfam" id="PF13296"/>
    </source>
</evidence>
<feature type="compositionally biased region" description="Basic and acidic residues" evidence="2">
    <location>
        <begin position="925"/>
        <end position="948"/>
    </location>
</feature>
<dbReference type="Pfam" id="PF04717">
    <property type="entry name" value="Phage_base_V"/>
    <property type="match status" value="1"/>
</dbReference>
<dbReference type="InterPro" id="IPR006531">
    <property type="entry name" value="Gp5/Vgr_OB"/>
</dbReference>
<dbReference type="Gene3D" id="2.40.50.230">
    <property type="entry name" value="Gp5 N-terminal domain"/>
    <property type="match status" value="1"/>
</dbReference>
<feature type="region of interest" description="Disordered" evidence="2">
    <location>
        <begin position="918"/>
        <end position="948"/>
    </location>
</feature>
<dbReference type="SUPFAM" id="SSF69255">
    <property type="entry name" value="gp5 N-terminal domain-like"/>
    <property type="match status" value="1"/>
</dbReference>
<evidence type="ECO:0000256" key="1">
    <source>
        <dbReference type="ARBA" id="ARBA00005558"/>
    </source>
</evidence>
<dbReference type="InterPro" id="IPR037026">
    <property type="entry name" value="Vgr_OB-fold_dom_sf"/>
</dbReference>
<feature type="domain" description="Putative type VI secretion system Rhs element associated Vgr" evidence="5">
    <location>
        <begin position="549"/>
        <end position="653"/>
    </location>
</feature>
<dbReference type="Pfam" id="PF10106">
    <property type="entry name" value="DUF2345"/>
    <property type="match status" value="1"/>
</dbReference>
<comment type="similarity">
    <text evidence="1">Belongs to the VgrG protein family.</text>
</comment>
<gene>
    <name evidence="6" type="ORF">BA896_016835</name>
</gene>
<evidence type="ECO:0000313" key="6">
    <source>
        <dbReference type="EMBL" id="OFJ47412.1"/>
    </source>
</evidence>
<organism evidence="6 7">
    <name type="scientific">Janthinobacterium lividum</name>
    <dbReference type="NCBI Taxonomy" id="29581"/>
    <lineage>
        <taxon>Bacteria</taxon>
        <taxon>Pseudomonadati</taxon>
        <taxon>Pseudomonadota</taxon>
        <taxon>Betaproteobacteria</taxon>
        <taxon>Burkholderiales</taxon>
        <taxon>Oxalobacteraceae</taxon>
        <taxon>Janthinobacterium</taxon>
    </lineage>
</organism>
<feature type="domain" description="Gp5/Type VI secretion system Vgr protein OB-fold" evidence="3">
    <location>
        <begin position="449"/>
        <end position="518"/>
    </location>
</feature>
<dbReference type="NCBIfam" id="TIGR03361">
    <property type="entry name" value="VI_Rhs_Vgr"/>
    <property type="match status" value="1"/>
</dbReference>
<dbReference type="InterPro" id="IPR017847">
    <property type="entry name" value="T6SS_RhsGE_Vgr_subset"/>
</dbReference>
<evidence type="ECO:0000256" key="2">
    <source>
        <dbReference type="SAM" id="MobiDB-lite"/>
    </source>
</evidence>
<dbReference type="NCBIfam" id="TIGR01646">
    <property type="entry name" value="vgr_GE"/>
    <property type="match status" value="1"/>
</dbReference>
<dbReference type="InterPro" id="IPR018769">
    <property type="entry name" value="VgrG2_DUF2345"/>
</dbReference>
<dbReference type="Gene3D" id="4.10.220.110">
    <property type="match status" value="1"/>
</dbReference>
<name>A0A1E8PM65_9BURK</name>
<dbReference type="SUPFAM" id="SSF69279">
    <property type="entry name" value="Phage tail proteins"/>
    <property type="match status" value="2"/>
</dbReference>
<feature type="domain" description="DUF2345" evidence="4">
    <location>
        <begin position="686"/>
        <end position="820"/>
    </location>
</feature>
<sequence>MSFIKMPAFTMVSMGQGNKYEGGNMDDGKLAADLAHLFAASRRVQDSRLLRMDFPHNDGPPDTALLVNSLRAHEEMSRDFRFDAELLSDNLHIPLTAMMGRMVTISMVRDDASLRYFNGYVGQFRLLRSDGGFAFYQMVLQPWLAFSRLRMDNVSFHERTVIDISETTFGHYVQRDWQNRLHEEKAILSCANQHNETDYNHLHRRWEDQGLHYWYEHRADGHTLCLGDNTWLTDSIDPSDSDACAADEMLFRNDAGSLEGDGIRDWRAIRKIASGALTLASFNYKHPYASRASGYALYQQGDVFAHELYQDTGYGYADMGAGEALAQRRMEANNCQAQTFEADGNHRCAQAGRSFTLGGHFSGEQSVPARGEAARPDIRAREYLILSVDHVASNNYQAGTGAKSHYENRFSCIRKSIRWYPGRHFNSTPCALPGVQTAIVTGPAGETIHTDALGRVKVQFHWDRLGKFDAGSSPWIRVMTPWAGQAFGQIALPRIGQEVLIQFLDGNIDRPVIVGAVYNGKHAPPWNLPGQRMLGGWRSAELMPGGGYGVRGNQLVLDDTHQRIQVQLKSDHQHSQLSLGCISRIEDASGRKDARGEGWELASDAWGVARAGRGMLLTTEARHGAASHIKSMDETLRRLAEAAERHKALAALAQHHGAQESAAQQGAAADVLKAQHAAIKGGAGSGENAFPELSKPHLVLASPAGIETTSAQSTHIASAEHTALTTGCDLSLASGGGLFASIGAALRLFVHKAGMKLIAAAGPVQIAAQTDTVEIVANKVLELISQADWVHIRGRKGVRLHGANCMLEISDKVQFFTASPTLFHGNLETLAPKNRPQPELEPPIAPVAGQLQHTIQAHVDGGQYANVPYTLYKGEAEVEQGLTDEFGRILIAHQDGTPRYRVVLGNGEEFSLQASARFDPNAAPDGEHKLSNHGLRAFDDTSDGRAVQ</sequence>
<dbReference type="Pfam" id="PF05954">
    <property type="entry name" value="Phage_GPD"/>
    <property type="match status" value="1"/>
</dbReference>
<evidence type="ECO:0000313" key="7">
    <source>
        <dbReference type="Proteomes" id="UP000092634"/>
    </source>
</evidence>
<evidence type="ECO:0000259" key="3">
    <source>
        <dbReference type="Pfam" id="PF04717"/>
    </source>
</evidence>
<dbReference type="EMBL" id="MAQB02000006">
    <property type="protein sequence ID" value="OFJ47412.1"/>
    <property type="molecule type" value="Genomic_DNA"/>
</dbReference>
<comment type="caution">
    <text evidence="6">The sequence shown here is derived from an EMBL/GenBank/DDBJ whole genome shotgun (WGS) entry which is preliminary data.</text>
</comment>
<dbReference type="AlphaFoldDB" id="A0A1E8PM65"/>
<dbReference type="InterPro" id="IPR028244">
    <property type="entry name" value="T6SS_Rhs_Vgr_dom"/>
</dbReference>
<dbReference type="Pfam" id="PF13296">
    <property type="entry name" value="T6SS_Vgr"/>
    <property type="match status" value="1"/>
</dbReference>
<evidence type="ECO:0000259" key="4">
    <source>
        <dbReference type="Pfam" id="PF10106"/>
    </source>
</evidence>
<proteinExistence type="inferred from homology"/>
<reference evidence="6 7" key="1">
    <citation type="submission" date="2016-10" db="EMBL/GenBank/DDBJ databases">
        <title>Updated version of Genome Assembly of Janthinobacterium lividum ERGS5:01.</title>
        <authorList>
            <person name="Kumar R."/>
            <person name="Acharya V."/>
            <person name="Singh D."/>
        </authorList>
    </citation>
    <scope>NUCLEOTIDE SEQUENCE [LARGE SCALE GENOMIC DNA]</scope>
    <source>
        <strain evidence="6 7">ERGS5:01</strain>
    </source>
</reference>
<protein>
    <submittedName>
        <fullName evidence="6">Type IV secretion protein Rhs</fullName>
    </submittedName>
</protein>
<dbReference type="InterPro" id="IPR006533">
    <property type="entry name" value="T6SS_Vgr_RhsGE"/>
</dbReference>